<proteinExistence type="predicted"/>
<dbReference type="EMBL" id="LR214971">
    <property type="protein sequence ID" value="VEU61784.1"/>
    <property type="molecule type" value="Genomic_DNA"/>
</dbReference>
<dbReference type="KEGG" id="mds:MDIS_02000"/>
<organism evidence="2 3">
    <name type="scientific">Mesomycoplasma dispar</name>
    <dbReference type="NCBI Taxonomy" id="86660"/>
    <lineage>
        <taxon>Bacteria</taxon>
        <taxon>Bacillati</taxon>
        <taxon>Mycoplasmatota</taxon>
        <taxon>Mycoplasmoidales</taxon>
        <taxon>Metamycoplasmataceae</taxon>
        <taxon>Mesomycoplasma</taxon>
    </lineage>
</organism>
<feature type="domain" description="Replicative helicase loading/DNA remodeling protein DnaB N-terminal winged helix" evidence="1">
    <location>
        <begin position="5"/>
        <end position="197"/>
    </location>
</feature>
<dbReference type="InterPro" id="IPR058660">
    <property type="entry name" value="WHD_DnaB"/>
</dbReference>
<evidence type="ECO:0000313" key="2">
    <source>
        <dbReference type="EMBL" id="VEU61784.1"/>
    </source>
</evidence>
<reference evidence="2 3" key="1">
    <citation type="submission" date="2019-01" db="EMBL/GenBank/DDBJ databases">
        <authorList>
            <consortium name="Pathogen Informatics"/>
        </authorList>
    </citation>
    <scope>NUCLEOTIDE SEQUENCE [LARGE SCALE GENOMIC DNA]</scope>
    <source>
        <strain evidence="2 3">NCTC10125</strain>
    </source>
</reference>
<evidence type="ECO:0000259" key="1">
    <source>
        <dbReference type="Pfam" id="PF25888"/>
    </source>
</evidence>
<accession>A0AAJ5NRW1</accession>
<dbReference type="Proteomes" id="UP000289629">
    <property type="component" value="Chromosome"/>
</dbReference>
<dbReference type="RefSeq" id="WP_044635406.1">
    <property type="nucleotide sequence ID" value="NZ_CP007229.1"/>
</dbReference>
<dbReference type="Pfam" id="PF25888">
    <property type="entry name" value="WHD_DnaB"/>
    <property type="match status" value="1"/>
</dbReference>
<gene>
    <name evidence="2" type="ORF">NCTC10125_00388</name>
</gene>
<sequence length="322" mass="38299">MQLYFVTSSSNFSQNDLNNLLYFYLPIVKHKCFSLFHYFLTIKNLGETVNYTFLENVFKIGIEEFHKNREILESLNLIETLYDSSEKKYFINLKTPLNSSQIDKNPYLKSLISDEISLETYSNLMLRFKKKLKISKNSQIDTTNFYNLSKKFYEIFGLNKENTTNIINFPENFDNKTAKEELNFEDYHLYLTKKLIRPRTRNLLYAYQNEKNFSNYAINSVIEYSYKVNNDIVFNYMKKILDDLWKDEIIKGSDVDLELNEIFKLKIKNSEKQLNSKVKNTLKNNIQIKIKPISKSLDSKQRKNSVDNNWIFNELNSGEGWL</sequence>
<protein>
    <submittedName>
        <fullName evidence="2">Chromosome replication initiation and membrane attachment protein</fullName>
    </submittedName>
</protein>
<dbReference type="AlphaFoldDB" id="A0AAJ5NRW1"/>
<evidence type="ECO:0000313" key="3">
    <source>
        <dbReference type="Proteomes" id="UP000289629"/>
    </source>
</evidence>
<name>A0AAJ5NRW1_9BACT</name>